<gene>
    <name evidence="2" type="ORF">XAT740_LOCUS63171</name>
</gene>
<evidence type="ECO:0000313" key="3">
    <source>
        <dbReference type="Proteomes" id="UP000663828"/>
    </source>
</evidence>
<organism evidence="2 3">
    <name type="scientific">Adineta ricciae</name>
    <name type="common">Rotifer</name>
    <dbReference type="NCBI Taxonomy" id="249248"/>
    <lineage>
        <taxon>Eukaryota</taxon>
        <taxon>Metazoa</taxon>
        <taxon>Spiralia</taxon>
        <taxon>Gnathifera</taxon>
        <taxon>Rotifera</taxon>
        <taxon>Eurotatoria</taxon>
        <taxon>Bdelloidea</taxon>
        <taxon>Adinetida</taxon>
        <taxon>Adinetidae</taxon>
        <taxon>Adineta</taxon>
    </lineage>
</organism>
<dbReference type="EMBL" id="CAJNOR010018973">
    <property type="protein sequence ID" value="CAF1689145.1"/>
    <property type="molecule type" value="Genomic_DNA"/>
</dbReference>
<comment type="caution">
    <text evidence="2">The sequence shown here is derived from an EMBL/GenBank/DDBJ whole genome shotgun (WGS) entry which is preliminary data.</text>
</comment>
<dbReference type="InterPro" id="IPR000998">
    <property type="entry name" value="MAM_dom"/>
</dbReference>
<protein>
    <recommendedName>
        <fullName evidence="1">MAM domain-containing protein</fullName>
    </recommendedName>
</protein>
<evidence type="ECO:0000313" key="2">
    <source>
        <dbReference type="EMBL" id="CAF1689145.1"/>
    </source>
</evidence>
<proteinExistence type="predicted"/>
<dbReference type="AlphaFoldDB" id="A0A816HM28"/>
<dbReference type="Proteomes" id="UP000663828">
    <property type="component" value="Unassembled WGS sequence"/>
</dbReference>
<dbReference type="PROSITE" id="PS50060">
    <property type="entry name" value="MAM_2"/>
    <property type="match status" value="1"/>
</dbReference>
<dbReference type="Pfam" id="PF00629">
    <property type="entry name" value="MAM"/>
    <property type="match status" value="1"/>
</dbReference>
<dbReference type="GO" id="GO:0016020">
    <property type="term" value="C:membrane"/>
    <property type="evidence" value="ECO:0007669"/>
    <property type="project" value="InterPro"/>
</dbReference>
<feature type="domain" description="MAM" evidence="1">
    <location>
        <begin position="28"/>
        <end position="155"/>
    </location>
</feature>
<dbReference type="Gene3D" id="2.60.120.200">
    <property type="match status" value="1"/>
</dbReference>
<keyword evidence="3" id="KW-1185">Reference proteome</keyword>
<name>A0A816HM28_ADIRI</name>
<evidence type="ECO:0000259" key="1">
    <source>
        <dbReference type="PROSITE" id="PS50060"/>
    </source>
</evidence>
<reference evidence="2" key="1">
    <citation type="submission" date="2021-02" db="EMBL/GenBank/DDBJ databases">
        <authorList>
            <person name="Nowell W R."/>
        </authorList>
    </citation>
    <scope>NUCLEOTIDE SEQUENCE</scope>
</reference>
<dbReference type="SUPFAM" id="SSF49899">
    <property type="entry name" value="Concanavalin A-like lectins/glucanases"/>
    <property type="match status" value="1"/>
</dbReference>
<dbReference type="InterPro" id="IPR013320">
    <property type="entry name" value="ConA-like_dom_sf"/>
</dbReference>
<sequence length="156" mass="17419">MINSARSSKTVFNFTLSTGETIPNKNLGPIRDHTTNSTSGGFLYWNRQLPLTSTDSGSISTTTAVSENFNLCIKFAYYVKSTLINQNATNILLLGSGFPQVKWSRSLDDSQGWQIAVVRVDDYLYDKTFSLYVNQTQSVSVSVAFDDIDMDQCSQW</sequence>
<accession>A0A816HM28</accession>